<dbReference type="Proteomes" id="UP000223596">
    <property type="component" value="Unassembled WGS sequence"/>
</dbReference>
<name>A0AB36TE23_ACETH</name>
<protein>
    <submittedName>
        <fullName evidence="1">Teichuronopeptide biosynthesis TupA-like protein</fullName>
    </submittedName>
</protein>
<dbReference type="Pfam" id="PF14305">
    <property type="entry name" value="ATPgrasp_TupA"/>
    <property type="match status" value="1"/>
</dbReference>
<organism evidence="1 2">
    <name type="scientific">Acetivibrio thermocellus AD2</name>
    <dbReference type="NCBI Taxonomy" id="1138384"/>
    <lineage>
        <taxon>Bacteria</taxon>
        <taxon>Bacillati</taxon>
        <taxon>Bacillota</taxon>
        <taxon>Clostridia</taxon>
        <taxon>Eubacteriales</taxon>
        <taxon>Oscillospiraceae</taxon>
        <taxon>Acetivibrio</taxon>
    </lineage>
</organism>
<dbReference type="GeneID" id="35805403"/>
<reference evidence="1 2" key="1">
    <citation type="submission" date="2017-09" db="EMBL/GenBank/DDBJ databases">
        <title>Evaluation of Pacific Biosciences Sequencing Technology to Finishing C. thermocellum Genome Sequences.</title>
        <authorList>
            <person name="Brown S."/>
        </authorList>
    </citation>
    <scope>NUCLEOTIDE SEQUENCE [LARGE SCALE GENOMIC DNA]</scope>
    <source>
        <strain evidence="1 2">AD2</strain>
    </source>
</reference>
<dbReference type="EMBL" id="PDBW01000001">
    <property type="protein sequence ID" value="PFH02174.1"/>
    <property type="molecule type" value="Genomic_DNA"/>
</dbReference>
<proteinExistence type="predicted"/>
<accession>A0AB36TE23</accession>
<gene>
    <name evidence="1" type="ORF">M972_11940</name>
</gene>
<dbReference type="SUPFAM" id="SSF56059">
    <property type="entry name" value="Glutathione synthetase ATP-binding domain-like"/>
    <property type="match status" value="1"/>
</dbReference>
<dbReference type="AlphaFoldDB" id="A0AB36TE23"/>
<comment type="caution">
    <text evidence="1">The sequence shown here is derived from an EMBL/GenBank/DDBJ whole genome shotgun (WGS) entry which is preliminary data.</text>
</comment>
<evidence type="ECO:0000313" key="1">
    <source>
        <dbReference type="EMBL" id="PFH02174.1"/>
    </source>
</evidence>
<evidence type="ECO:0000313" key="2">
    <source>
        <dbReference type="Proteomes" id="UP000223596"/>
    </source>
</evidence>
<sequence>MKKIKDILTNPLLYITLALGRILPKNIKGDELYLRILYRVRLKKKLNLQNPQRYNEKLQWLKLYDRRPEYTKMVDKYEVKKYVAEKIGEKYVIPTLGVWDRFEDINFDLLPEQFVLKCTHDSGGIVICKDKKCFDFKQAKKKIERCLKRNYYLNTREWPYKDVKPRIIAEQYMVDESGYELKDYKFFAFDGKVKALFIATDRGIDTRFDFYDTDFNHLPIQNGYPNATRELKKPENFELMIKLAEVLSEGIPHVRIDFYNVNGRVYFGEMTFFHWSGLKPFIPDEWDYKFGSWITLPLNKT</sequence>
<dbReference type="RefSeq" id="WP_003517098.1">
    <property type="nucleotide sequence ID" value="NZ_CP013828.1"/>
</dbReference>
<dbReference type="InterPro" id="IPR029465">
    <property type="entry name" value="ATPgrasp_TupA"/>
</dbReference>